<evidence type="ECO:0000256" key="3">
    <source>
        <dbReference type="ARBA" id="ARBA00022821"/>
    </source>
</evidence>
<evidence type="ECO:0000259" key="5">
    <source>
        <dbReference type="Pfam" id="PF23282"/>
    </source>
</evidence>
<dbReference type="Pfam" id="PF23282">
    <property type="entry name" value="WHD_ROQ1"/>
    <property type="match status" value="1"/>
</dbReference>
<dbReference type="PANTHER" id="PTHR11017">
    <property type="entry name" value="LEUCINE-RICH REPEAT-CONTAINING PROTEIN"/>
    <property type="match status" value="1"/>
</dbReference>
<keyword evidence="2" id="KW-0677">Repeat</keyword>
<dbReference type="InterPro" id="IPR042197">
    <property type="entry name" value="Apaf_helical"/>
</dbReference>
<feature type="domain" description="Disease resistance R13L4/SHOC-2-like LRR" evidence="6">
    <location>
        <begin position="560"/>
        <end position="696"/>
    </location>
</feature>
<evidence type="ECO:0000259" key="4">
    <source>
        <dbReference type="Pfam" id="PF00931"/>
    </source>
</evidence>
<comment type="caution">
    <text evidence="7">The sequence shown here is derived from an EMBL/GenBank/DDBJ whole genome shotgun (WGS) entry which is preliminary data.</text>
</comment>
<sequence>MTHLANSVGWDVRNKPEFKEIENIVQEVIKKLGHKFSGFADDLVGIQSRVQEIENILKLNSKNDDVSILGIWGMGGIGKTTHAAVLYDRISHKFDASCFIENVSKIYKDGGHIAVEKKIIVQTLKEKNVEMYDPSEISGIVRNRLHNMKILIILDNVDQIEQLQELAINPKLLFKGSRIIVTTRDEHILKVYGKHVMHKISLLKKNEARELFYIKAFKSEKQSSNCLELIPEALRYVQCLPLAIRALGSFLYTRDATQWRDALDRLKTNPDDKIMSVLQISFDGLEYEEKEIFLHVACFFKGEREDYVKRILECCGLHPHIGIPRMVEKSLITINDQEIHMHDMFQELGRKIARNQFPEEPGLWSRLWHHEDFYHVLTTKTGTKNIKAIVLDPKEKISKCRIDGLSDMMDLRLLILYHHNFSGRFIFLSHQLRYLLWNGYPFASLPSNFEAVNIVELNMPNSSINHTWKGCKNLPYLKRIDLSNSRYLVETPDFSQIPKLERLDLSGCTKLFRVHSSIGLLGKLAFLSLRNCSNLVRINFDKRSNLSSLTVLHFFGCTKLENMPDFTSAENLKYLDFDGCASLCLVSESIGALSKLTLLSLRDCKNLVRLPSTINAITSLQTLDLRGCLNLKDLPVGQSFNSLWLESLMVLDLSFCNLVRVPDAIKELRCLERLNLQGNQFISMPSINSLHHLAYLNLSHCNKLEILSESLRLMKGSSGGRYFKTVSGSRDHRSGLYIFDCPMLTEMFVRMDCCQIMLLDWLANLIKAGFDIVAPWITAHGYQTFTDIMPRWFRSELPGTSIIRIKKFNTKEDWLGFVFYVVFEANDVAKVSPPPHCSFSSSVPHPIYLSFESEHTEEYFNIPIDFKPCKIVRSDHLWVIYISQEHCHFVETGAHISFKSQSGFKIITWGLHTVFKQDLCYLETMGYRKKYKRNLLPTYDLPLAFDFVTNDMTNSGPKIRLPYNWLVTEKDENENIEAKTKENNLSNVGL</sequence>
<dbReference type="InterPro" id="IPR044974">
    <property type="entry name" value="Disease_R_plants"/>
</dbReference>
<proteinExistence type="predicted"/>
<feature type="domain" description="NB-ARC" evidence="4">
    <location>
        <begin position="52"/>
        <end position="220"/>
    </location>
</feature>
<dbReference type="PROSITE" id="PS51450">
    <property type="entry name" value="LRR"/>
    <property type="match status" value="1"/>
</dbReference>
<dbReference type="GO" id="GO:0006952">
    <property type="term" value="P:defense response"/>
    <property type="evidence" value="ECO:0007669"/>
    <property type="project" value="UniProtKB-KW"/>
</dbReference>
<dbReference type="InterPro" id="IPR001611">
    <property type="entry name" value="Leu-rich_rpt"/>
</dbReference>
<feature type="domain" description="Disease resistance protein Roq1-like winged-helix" evidence="5">
    <location>
        <begin position="287"/>
        <end position="356"/>
    </location>
</feature>
<evidence type="ECO:0000313" key="7">
    <source>
        <dbReference type="EMBL" id="KAL2327764.1"/>
    </source>
</evidence>
<dbReference type="InterPro" id="IPR032675">
    <property type="entry name" value="LRR_dom_sf"/>
</dbReference>
<dbReference type="InterPro" id="IPR002182">
    <property type="entry name" value="NB-ARC"/>
</dbReference>
<name>A0ABD1LW78_9FABA</name>
<dbReference type="Proteomes" id="UP001603857">
    <property type="component" value="Unassembled WGS sequence"/>
</dbReference>
<reference evidence="7 8" key="1">
    <citation type="submission" date="2024-08" db="EMBL/GenBank/DDBJ databases">
        <title>Insights into the chromosomal genome structure of Flemingia macrophylla.</title>
        <authorList>
            <person name="Ding Y."/>
            <person name="Zhao Y."/>
            <person name="Bi W."/>
            <person name="Wu M."/>
            <person name="Zhao G."/>
            <person name="Gong Y."/>
            <person name="Li W."/>
            <person name="Zhang P."/>
        </authorList>
    </citation>
    <scope>NUCLEOTIDE SEQUENCE [LARGE SCALE GENOMIC DNA]</scope>
    <source>
        <strain evidence="7">DYQJB</strain>
        <tissue evidence="7">Leaf</tissue>
    </source>
</reference>
<dbReference type="Pfam" id="PF23598">
    <property type="entry name" value="LRR_14"/>
    <property type="match status" value="1"/>
</dbReference>
<keyword evidence="1" id="KW-0433">Leucine-rich repeat</keyword>
<dbReference type="Gene3D" id="3.80.10.10">
    <property type="entry name" value="Ribonuclease Inhibitor"/>
    <property type="match status" value="3"/>
</dbReference>
<evidence type="ECO:0000313" key="8">
    <source>
        <dbReference type="Proteomes" id="UP001603857"/>
    </source>
</evidence>
<dbReference type="AlphaFoldDB" id="A0ABD1LW78"/>
<dbReference type="InterPro" id="IPR055414">
    <property type="entry name" value="LRR_R13L4/SHOC2-like"/>
</dbReference>
<dbReference type="GO" id="GO:0051707">
    <property type="term" value="P:response to other organism"/>
    <property type="evidence" value="ECO:0007669"/>
    <property type="project" value="UniProtKB-ARBA"/>
</dbReference>
<keyword evidence="8" id="KW-1185">Reference proteome</keyword>
<evidence type="ECO:0000259" key="6">
    <source>
        <dbReference type="Pfam" id="PF23598"/>
    </source>
</evidence>
<evidence type="ECO:0000256" key="2">
    <source>
        <dbReference type="ARBA" id="ARBA00022737"/>
    </source>
</evidence>
<dbReference type="InterPro" id="IPR058192">
    <property type="entry name" value="WHD_ROQ1-like"/>
</dbReference>
<gene>
    <name evidence="7" type="ORF">Fmac_021191</name>
</gene>
<dbReference type="SUPFAM" id="SSF52540">
    <property type="entry name" value="P-loop containing nucleoside triphosphate hydrolases"/>
    <property type="match status" value="1"/>
</dbReference>
<keyword evidence="3" id="KW-0611">Plant defense</keyword>
<dbReference type="EMBL" id="JBGMDY010000007">
    <property type="protein sequence ID" value="KAL2327764.1"/>
    <property type="molecule type" value="Genomic_DNA"/>
</dbReference>
<dbReference type="PRINTS" id="PR00364">
    <property type="entry name" value="DISEASERSIST"/>
</dbReference>
<accession>A0ABD1LW78</accession>
<organism evidence="7 8">
    <name type="scientific">Flemingia macrophylla</name>
    <dbReference type="NCBI Taxonomy" id="520843"/>
    <lineage>
        <taxon>Eukaryota</taxon>
        <taxon>Viridiplantae</taxon>
        <taxon>Streptophyta</taxon>
        <taxon>Embryophyta</taxon>
        <taxon>Tracheophyta</taxon>
        <taxon>Spermatophyta</taxon>
        <taxon>Magnoliopsida</taxon>
        <taxon>eudicotyledons</taxon>
        <taxon>Gunneridae</taxon>
        <taxon>Pentapetalae</taxon>
        <taxon>rosids</taxon>
        <taxon>fabids</taxon>
        <taxon>Fabales</taxon>
        <taxon>Fabaceae</taxon>
        <taxon>Papilionoideae</taxon>
        <taxon>50 kb inversion clade</taxon>
        <taxon>NPAAA clade</taxon>
        <taxon>indigoferoid/millettioid clade</taxon>
        <taxon>Phaseoleae</taxon>
        <taxon>Flemingia</taxon>
    </lineage>
</organism>
<dbReference type="PANTHER" id="PTHR11017:SF290">
    <property type="entry name" value="ADP-RIBOSYL CYCLASE_CYCLIC ADP-RIBOSE HYDROLASE"/>
    <property type="match status" value="1"/>
</dbReference>
<protein>
    <recommendedName>
        <fullName evidence="9">TMV resistance protein N</fullName>
    </recommendedName>
</protein>
<dbReference type="Gene3D" id="3.40.50.300">
    <property type="entry name" value="P-loop containing nucleotide triphosphate hydrolases"/>
    <property type="match status" value="1"/>
</dbReference>
<evidence type="ECO:0000256" key="1">
    <source>
        <dbReference type="ARBA" id="ARBA00022614"/>
    </source>
</evidence>
<dbReference type="Pfam" id="PF00931">
    <property type="entry name" value="NB-ARC"/>
    <property type="match status" value="1"/>
</dbReference>
<dbReference type="InterPro" id="IPR027417">
    <property type="entry name" value="P-loop_NTPase"/>
</dbReference>
<evidence type="ECO:0008006" key="9">
    <source>
        <dbReference type="Google" id="ProtNLM"/>
    </source>
</evidence>
<dbReference type="SUPFAM" id="SSF52058">
    <property type="entry name" value="L domain-like"/>
    <property type="match status" value="1"/>
</dbReference>
<dbReference type="Gene3D" id="1.10.8.430">
    <property type="entry name" value="Helical domain of apoptotic protease-activating factors"/>
    <property type="match status" value="1"/>
</dbReference>